<evidence type="ECO:0008006" key="4">
    <source>
        <dbReference type="Google" id="ProtNLM"/>
    </source>
</evidence>
<dbReference type="EMBL" id="JABSWW010000001">
    <property type="protein sequence ID" value="NRT91953.1"/>
    <property type="molecule type" value="Genomic_DNA"/>
</dbReference>
<dbReference type="AlphaFoldDB" id="A0AAX0BBP3"/>
<sequence>MNKKYALKLTIVSFFICVAIFVITGCSNHKLTSREAEQNVKTFLYNKYGQDFTVNVIEYNKADYVGVTLPTYFKLEAVSNGKKYNVFYENNIKYYSWTKDSEDIKYPNSNEQVEENIEGRDWNKEISDYYAKRIGEYCSDGYLKELHFVRNRTPSKVGMTAEEYLDELFDYSAPSIYIDYAIFVDNTDSVRANNNVLKKIDDGIRRKPGNSSQSKNLYPHDTFFQEHFLIVSKKDKEEYIKKVGEHNKLDADYYGNKMSDEYAEKVKPLDDWFKKAEQDSCIVEHDNIGSNPNEVVQNWRKK</sequence>
<name>A0AAX0BBP3_CLOBE</name>
<organism evidence="2 3">
    <name type="scientific">Clostridium beijerinckii</name>
    <name type="common">Clostridium MP</name>
    <dbReference type="NCBI Taxonomy" id="1520"/>
    <lineage>
        <taxon>Bacteria</taxon>
        <taxon>Bacillati</taxon>
        <taxon>Bacillota</taxon>
        <taxon>Clostridia</taxon>
        <taxon>Eubacteriales</taxon>
        <taxon>Clostridiaceae</taxon>
        <taxon>Clostridium</taxon>
    </lineage>
</organism>
<evidence type="ECO:0000256" key="1">
    <source>
        <dbReference type="SAM" id="Phobius"/>
    </source>
</evidence>
<dbReference type="RefSeq" id="WP_173712180.1">
    <property type="nucleotide sequence ID" value="NZ_JABSWW010000001.1"/>
</dbReference>
<dbReference type="PROSITE" id="PS51257">
    <property type="entry name" value="PROKAR_LIPOPROTEIN"/>
    <property type="match status" value="1"/>
</dbReference>
<evidence type="ECO:0000313" key="3">
    <source>
        <dbReference type="Proteomes" id="UP001193748"/>
    </source>
</evidence>
<accession>A0AAX0BBP3</accession>
<protein>
    <recommendedName>
        <fullName evidence="4">Lipoprotein</fullName>
    </recommendedName>
</protein>
<feature type="transmembrane region" description="Helical" evidence="1">
    <location>
        <begin position="5"/>
        <end position="24"/>
    </location>
</feature>
<keyword evidence="1" id="KW-0812">Transmembrane</keyword>
<evidence type="ECO:0000313" key="2">
    <source>
        <dbReference type="EMBL" id="NRT91953.1"/>
    </source>
</evidence>
<gene>
    <name evidence="2" type="ORF">B0H41_005632</name>
</gene>
<reference evidence="2" key="1">
    <citation type="submission" date="2020-05" db="EMBL/GenBank/DDBJ databases">
        <authorList>
            <person name="Brown S."/>
            <person name="Huntemann M."/>
            <person name="Clum A."/>
            <person name="Spunde A."/>
            <person name="Palaniappan K."/>
            <person name="Ritter S."/>
            <person name="Mikhailova N."/>
            <person name="Chen I.-M."/>
            <person name="Stamatis D."/>
            <person name="Reddy T."/>
            <person name="O'Malley R."/>
            <person name="Daum C."/>
            <person name="Shapiro N."/>
            <person name="Ivanova N."/>
            <person name="Kyrpides N."/>
            <person name="Woyke T."/>
        </authorList>
    </citation>
    <scope>NUCLEOTIDE SEQUENCE</scope>
    <source>
        <strain evidence="2">DJ080</strain>
    </source>
</reference>
<dbReference type="Proteomes" id="UP001193748">
    <property type="component" value="Unassembled WGS sequence"/>
</dbReference>
<keyword evidence="1" id="KW-0472">Membrane</keyword>
<comment type="caution">
    <text evidence="2">The sequence shown here is derived from an EMBL/GenBank/DDBJ whole genome shotgun (WGS) entry which is preliminary data.</text>
</comment>
<proteinExistence type="predicted"/>
<keyword evidence="1" id="KW-1133">Transmembrane helix</keyword>
<reference evidence="2" key="2">
    <citation type="journal article" date="2022" name="Nat. Biotechnol.">
        <title>Carbon-negative production of acetone and isopropanol by gas fermentation at industrial pilot scale.</title>
        <authorList>
            <person name="Liew F.E."/>
            <person name="Nogle R."/>
            <person name="Abdalla T."/>
            <person name="Rasor B.J."/>
            <person name="Canter C."/>
            <person name="Jensen R.O."/>
            <person name="Wang L."/>
            <person name="Strutz J."/>
            <person name="Chirania P."/>
            <person name="De Tissera S."/>
            <person name="Mueller A.P."/>
            <person name="Ruan Z."/>
            <person name="Gao A."/>
            <person name="Tran L."/>
            <person name="Engle N.L."/>
            <person name="Bromley J.C."/>
            <person name="Daniell J."/>
            <person name="Conrado R."/>
            <person name="Tschaplinski T.J."/>
            <person name="Giannone R.J."/>
            <person name="Hettich R.L."/>
            <person name="Karim A.S."/>
            <person name="Simpson S.D."/>
            <person name="Brown S.D."/>
            <person name="Leang C."/>
            <person name="Jewett M.C."/>
            <person name="Kopke M."/>
        </authorList>
    </citation>
    <scope>NUCLEOTIDE SEQUENCE</scope>
    <source>
        <strain evidence="2">DJ080</strain>
    </source>
</reference>